<dbReference type="GO" id="GO:0051743">
    <property type="term" value="F:red chlorophyll catabolite reductase activity"/>
    <property type="evidence" value="ECO:0007669"/>
    <property type="project" value="InterPro"/>
</dbReference>
<keyword evidence="3" id="KW-1185">Reference proteome</keyword>
<protein>
    <submittedName>
        <fullName evidence="2">Uncharacterized protein</fullName>
    </submittedName>
</protein>
<reference evidence="2 3" key="1">
    <citation type="journal article" date="2019" name="Genome Biol. Evol.">
        <title>The Rhododendron genome and chromosomal organization provide insight into shared whole-genome duplications across the heath family (Ericaceae).</title>
        <authorList>
            <person name="Soza V.L."/>
            <person name="Lindsley D."/>
            <person name="Waalkes A."/>
            <person name="Ramage E."/>
            <person name="Patwardhan R.P."/>
            <person name="Burton J.N."/>
            <person name="Adey A."/>
            <person name="Kumar A."/>
            <person name="Qiu R."/>
            <person name="Shendure J."/>
            <person name="Hall B."/>
        </authorList>
    </citation>
    <scope>NUCLEOTIDE SEQUENCE [LARGE SCALE GENOMIC DNA]</scope>
    <source>
        <strain evidence="2">RSF 1966-606</strain>
    </source>
</reference>
<dbReference type="AlphaFoldDB" id="A0A6A4MHS1"/>
<feature type="compositionally biased region" description="Low complexity" evidence="1">
    <location>
        <begin position="7"/>
        <end position="23"/>
    </location>
</feature>
<evidence type="ECO:0000313" key="3">
    <source>
        <dbReference type="Proteomes" id="UP000428333"/>
    </source>
</evidence>
<dbReference type="PANTHER" id="PTHR34685">
    <property type="entry name" value="RED CHLOROPHYLL CATABOLITE REDUCTASE, CHLOROPLASTIC"/>
    <property type="match status" value="1"/>
</dbReference>
<feature type="non-terminal residue" evidence="2">
    <location>
        <position position="1"/>
    </location>
</feature>
<accession>A0A6A4MHS1</accession>
<feature type="compositionally biased region" description="Low complexity" evidence="1">
    <location>
        <begin position="32"/>
        <end position="54"/>
    </location>
</feature>
<evidence type="ECO:0000256" key="1">
    <source>
        <dbReference type="SAM" id="MobiDB-lite"/>
    </source>
</evidence>
<dbReference type="GO" id="GO:0009507">
    <property type="term" value="C:chloroplast"/>
    <property type="evidence" value="ECO:0007669"/>
    <property type="project" value="TreeGrafter"/>
</dbReference>
<dbReference type="OrthoDB" id="26525at2759"/>
<dbReference type="Pfam" id="PF06405">
    <property type="entry name" value="RCC_reductase"/>
    <property type="match status" value="2"/>
</dbReference>
<proteinExistence type="predicted"/>
<dbReference type="InterPro" id="IPR009439">
    <property type="entry name" value="RCC_reductase"/>
</dbReference>
<dbReference type="PANTHER" id="PTHR34685:SF2">
    <property type="entry name" value="RED CHLOROPHYLL CATABOLITE REDUCTASE, CHLOROPLASTIC"/>
    <property type="match status" value="1"/>
</dbReference>
<gene>
    <name evidence="2" type="ORF">C3L33_01241</name>
</gene>
<evidence type="ECO:0000313" key="2">
    <source>
        <dbReference type="EMBL" id="KAE9466824.1"/>
    </source>
</evidence>
<dbReference type="Gene3D" id="3.40.1500.20">
    <property type="match status" value="2"/>
</dbReference>
<organism evidence="2 3">
    <name type="scientific">Rhododendron williamsianum</name>
    <dbReference type="NCBI Taxonomy" id="262921"/>
    <lineage>
        <taxon>Eukaryota</taxon>
        <taxon>Viridiplantae</taxon>
        <taxon>Streptophyta</taxon>
        <taxon>Embryophyta</taxon>
        <taxon>Tracheophyta</taxon>
        <taxon>Spermatophyta</taxon>
        <taxon>Magnoliopsida</taxon>
        <taxon>eudicotyledons</taxon>
        <taxon>Gunneridae</taxon>
        <taxon>Pentapetalae</taxon>
        <taxon>asterids</taxon>
        <taxon>Ericales</taxon>
        <taxon>Ericaceae</taxon>
        <taxon>Ericoideae</taxon>
        <taxon>Rhodoreae</taxon>
        <taxon>Rhododendron</taxon>
    </lineage>
</organism>
<name>A0A6A4MHS1_9ERIC</name>
<comment type="caution">
    <text evidence="2">The sequence shown here is derived from an EMBL/GenBank/DDBJ whole genome shotgun (WGS) entry which is preliminary data.</text>
</comment>
<dbReference type="EMBL" id="QEFC01000074">
    <property type="protein sequence ID" value="KAE9466824.1"/>
    <property type="molecule type" value="Genomic_DNA"/>
</dbReference>
<sequence length="334" mass="37175">MAVISAPSLRSPFSTSPLLLRSPSPSPPPPRSKLAPVSCSPSSSSPSPLMAPQSEDGRKRFMEFPYVSAPHRDLMVDLFSTMESRLGPYLLPSTLPLDVQLISYWEVGCIAATIWSTEHNKPLSLSDLVLHPEYLQTFYEDTQIDEYRKILEKIPEVRPYSSLLYIRCVVSPTAILVCIETEPGRTERMEEIIRDHVSAIAKEVLGIWLDRCACGGREMGETDRAHLAKRDRVFKSKTIEIDLGSSFPRWFGQEVATRVLGALRENFLNKCAACSSPPRLLPPSTALASTFNSHPPPCLLSPSTASASTTVYHPIFFDNIDDNEDSNARDDTYM</sequence>
<dbReference type="Proteomes" id="UP000428333">
    <property type="component" value="Linkage Group LG01"/>
</dbReference>
<feature type="region of interest" description="Disordered" evidence="1">
    <location>
        <begin position="1"/>
        <end position="54"/>
    </location>
</feature>
<dbReference type="GO" id="GO:0015996">
    <property type="term" value="P:chlorophyll catabolic process"/>
    <property type="evidence" value="ECO:0007669"/>
    <property type="project" value="TreeGrafter"/>
</dbReference>